<evidence type="ECO:0000313" key="6">
    <source>
        <dbReference type="Proteomes" id="UP001499841"/>
    </source>
</evidence>
<sequence>MGRPTARTIAALGGFALLPALALAAPAAAGTAATAGTPTTAHTPATTDASATADAAATTQAEGPPEQWRGYWVDAFNAGIYDAGQVTDLVADAEALGANVLVVQVGRRFDCFCNDALFPRTDAFVDPAPYDPLAEVIEQAHAAGIEVHAWVNATTLWNSATAPRSPEHAYNAHGFAAAGEDRWLNKRADGVEKVGNNSFIDPANRHAVDYVADAVASITQNYDVDGVNLDYIRYPDYNTGDFVNDWGYSEVSLARFAAETGRTDVPAPTDEQFSDWRRDQVSGLVRKIYLAMYEVDPSDRLSVNGITYAYGPGTYGGWEGTRPYRNVMQDWKGWLEEGIVDTVTAMNYKRDWVPAQAQMFDEWTEALADYRAGRHVVNGPALYLNDVDSSVAQARKTLEAGLDGWMGYSYANATMAATASGDAAVKDAERAALTVALRADVLADDVVVPDMTWKSAPTTGNVSGTVTLDGGAVADQADVVLHPVDGPGEKVLARTDGSGWFGAVDLAPGRYRVQVVEAGAEGTASAFVTVRAGTVAEVAVPADTLG</sequence>
<organism evidence="5 6">
    <name type="scientific">Georgenia daeguensis</name>
    <dbReference type="NCBI Taxonomy" id="908355"/>
    <lineage>
        <taxon>Bacteria</taxon>
        <taxon>Bacillati</taxon>
        <taxon>Actinomycetota</taxon>
        <taxon>Actinomycetes</taxon>
        <taxon>Micrococcales</taxon>
        <taxon>Bogoriellaceae</taxon>
        <taxon>Georgenia</taxon>
    </lineage>
</organism>
<gene>
    <name evidence="5" type="ORF">GCM10022262_09810</name>
</gene>
<keyword evidence="5" id="KW-0378">Hydrolase</keyword>
<dbReference type="GO" id="GO:0016787">
    <property type="term" value="F:hydrolase activity"/>
    <property type="evidence" value="ECO:0007669"/>
    <property type="project" value="UniProtKB-KW"/>
</dbReference>
<dbReference type="RefSeq" id="WP_345038345.1">
    <property type="nucleotide sequence ID" value="NZ_BAABBA010000004.1"/>
</dbReference>
<dbReference type="Pfam" id="PF02638">
    <property type="entry name" value="GHL10"/>
    <property type="match status" value="1"/>
</dbReference>
<dbReference type="EMBL" id="BAABBA010000004">
    <property type="protein sequence ID" value="GAA4286622.1"/>
    <property type="molecule type" value="Genomic_DNA"/>
</dbReference>
<dbReference type="Gene3D" id="2.60.40.1120">
    <property type="entry name" value="Carboxypeptidase-like, regulatory domain"/>
    <property type="match status" value="1"/>
</dbReference>
<accession>A0ABP8ERK0</accession>
<feature type="domain" description="Glycosyl hydrolase-like 10" evidence="4">
    <location>
        <begin position="69"/>
        <end position="362"/>
    </location>
</feature>
<dbReference type="InterPro" id="IPR013784">
    <property type="entry name" value="Carb-bd-like_fold"/>
</dbReference>
<comment type="caution">
    <text evidence="5">The sequence shown here is derived from an EMBL/GenBank/DDBJ whole genome shotgun (WGS) entry which is preliminary data.</text>
</comment>
<dbReference type="Gene3D" id="3.20.20.80">
    <property type="entry name" value="Glycosidases"/>
    <property type="match status" value="1"/>
</dbReference>
<feature type="compositionally biased region" description="Low complexity" evidence="2">
    <location>
        <begin position="34"/>
        <end position="64"/>
    </location>
</feature>
<evidence type="ECO:0000313" key="5">
    <source>
        <dbReference type="EMBL" id="GAA4286622.1"/>
    </source>
</evidence>
<feature type="region of interest" description="Disordered" evidence="2">
    <location>
        <begin position="34"/>
        <end position="65"/>
    </location>
</feature>
<keyword evidence="1 3" id="KW-0732">Signal</keyword>
<dbReference type="InterPro" id="IPR003790">
    <property type="entry name" value="GHL10"/>
</dbReference>
<dbReference type="InterPro" id="IPR052177">
    <property type="entry name" value="Divisome_Glycosyl_Hydrolase"/>
</dbReference>
<evidence type="ECO:0000256" key="1">
    <source>
        <dbReference type="ARBA" id="ARBA00022729"/>
    </source>
</evidence>
<feature type="chain" id="PRO_5047201988" evidence="3">
    <location>
        <begin position="25"/>
        <end position="546"/>
    </location>
</feature>
<dbReference type="SUPFAM" id="SSF51445">
    <property type="entry name" value="(Trans)glycosidases"/>
    <property type="match status" value="1"/>
</dbReference>
<proteinExistence type="predicted"/>
<dbReference type="PANTHER" id="PTHR43405:SF1">
    <property type="entry name" value="GLYCOSYL HYDROLASE DIGH"/>
    <property type="match status" value="1"/>
</dbReference>
<dbReference type="PANTHER" id="PTHR43405">
    <property type="entry name" value="GLYCOSYL HYDROLASE DIGH"/>
    <property type="match status" value="1"/>
</dbReference>
<dbReference type="SUPFAM" id="SSF49452">
    <property type="entry name" value="Starch-binding domain-like"/>
    <property type="match status" value="1"/>
</dbReference>
<keyword evidence="6" id="KW-1185">Reference proteome</keyword>
<dbReference type="InterPro" id="IPR017853">
    <property type="entry name" value="GH"/>
</dbReference>
<name>A0ABP8ERK0_9MICO</name>
<evidence type="ECO:0000256" key="2">
    <source>
        <dbReference type="SAM" id="MobiDB-lite"/>
    </source>
</evidence>
<reference evidence="6" key="1">
    <citation type="journal article" date="2019" name="Int. J. Syst. Evol. Microbiol.">
        <title>The Global Catalogue of Microorganisms (GCM) 10K type strain sequencing project: providing services to taxonomists for standard genome sequencing and annotation.</title>
        <authorList>
            <consortium name="The Broad Institute Genomics Platform"/>
            <consortium name="The Broad Institute Genome Sequencing Center for Infectious Disease"/>
            <person name="Wu L."/>
            <person name="Ma J."/>
        </authorList>
    </citation>
    <scope>NUCLEOTIDE SEQUENCE [LARGE SCALE GENOMIC DNA]</scope>
    <source>
        <strain evidence="6">JCM 17459</strain>
    </source>
</reference>
<protein>
    <submittedName>
        <fullName evidence="5">Glycoside hydrolase family 10 protein</fullName>
    </submittedName>
</protein>
<dbReference type="Proteomes" id="UP001499841">
    <property type="component" value="Unassembled WGS sequence"/>
</dbReference>
<evidence type="ECO:0000259" key="4">
    <source>
        <dbReference type="Pfam" id="PF02638"/>
    </source>
</evidence>
<evidence type="ECO:0000256" key="3">
    <source>
        <dbReference type="SAM" id="SignalP"/>
    </source>
</evidence>
<feature type="signal peptide" evidence="3">
    <location>
        <begin position="1"/>
        <end position="24"/>
    </location>
</feature>